<keyword evidence="14" id="KW-1185">Reference proteome</keyword>
<comment type="caution">
    <text evidence="13">The sequence shown here is derived from an EMBL/GenBank/DDBJ whole genome shotgun (WGS) entry which is preliminary data.</text>
</comment>
<dbReference type="InterPro" id="IPR051474">
    <property type="entry name" value="Anti-sigma-K/W_factor"/>
</dbReference>
<evidence type="ECO:0000256" key="3">
    <source>
        <dbReference type="ARBA" id="ARBA00022475"/>
    </source>
</evidence>
<feature type="domain" description="Putative zinc-finger" evidence="12">
    <location>
        <begin position="7"/>
        <end position="36"/>
    </location>
</feature>
<reference evidence="13 14" key="1">
    <citation type="submission" date="2014-03" db="EMBL/GenBank/DDBJ databases">
        <authorList>
            <person name="Urmite Genomes U."/>
        </authorList>
    </citation>
    <scope>NUCLEOTIDE SEQUENCE [LARGE SCALE GENOMIC DNA]</scope>
    <source>
        <strain evidence="13 14">Vm-5</strain>
    </source>
</reference>
<evidence type="ECO:0000256" key="2">
    <source>
        <dbReference type="ARBA" id="ARBA00004236"/>
    </source>
</evidence>
<dbReference type="eggNOG" id="COG5343">
    <property type="taxonomic scope" value="Bacteria"/>
</dbReference>
<dbReference type="STRING" id="1462526.BN990_03286"/>
<dbReference type="Gene3D" id="1.10.10.1320">
    <property type="entry name" value="Anti-sigma factor, zinc-finger domain"/>
    <property type="match status" value="1"/>
</dbReference>
<organism evidence="13 14">
    <name type="scientific">Virgibacillus massiliensis</name>
    <dbReference type="NCBI Taxonomy" id="1462526"/>
    <lineage>
        <taxon>Bacteria</taxon>
        <taxon>Bacillati</taxon>
        <taxon>Bacillota</taxon>
        <taxon>Bacilli</taxon>
        <taxon>Bacillales</taxon>
        <taxon>Bacillaceae</taxon>
        <taxon>Virgibacillus</taxon>
    </lineage>
</organism>
<evidence type="ECO:0000313" key="14">
    <source>
        <dbReference type="Proteomes" id="UP000028875"/>
    </source>
</evidence>
<dbReference type="GO" id="GO:0005886">
    <property type="term" value="C:plasma membrane"/>
    <property type="evidence" value="ECO:0007669"/>
    <property type="project" value="UniProtKB-SubCell"/>
</dbReference>
<dbReference type="PANTHER" id="PTHR37461:SF1">
    <property type="entry name" value="ANTI-SIGMA-K FACTOR RSKA"/>
    <property type="match status" value="1"/>
</dbReference>
<dbReference type="AlphaFoldDB" id="A0A024QEH6"/>
<evidence type="ECO:0000256" key="4">
    <source>
        <dbReference type="ARBA" id="ARBA00022692"/>
    </source>
</evidence>
<name>A0A024QEH6_9BACI</name>
<dbReference type="OrthoDB" id="150725at2"/>
<dbReference type="GO" id="GO:0016989">
    <property type="term" value="F:sigma factor antagonist activity"/>
    <property type="evidence" value="ECO:0007669"/>
    <property type="project" value="TreeGrafter"/>
</dbReference>
<keyword evidence="3" id="KW-1003">Cell membrane</keyword>
<proteinExistence type="inferred from homology"/>
<dbReference type="InterPro" id="IPR041916">
    <property type="entry name" value="Anti_sigma_zinc_sf"/>
</dbReference>
<dbReference type="PANTHER" id="PTHR37461">
    <property type="entry name" value="ANTI-SIGMA-K FACTOR RSKA"/>
    <property type="match status" value="1"/>
</dbReference>
<dbReference type="Pfam" id="PF13490">
    <property type="entry name" value="zf-HC2"/>
    <property type="match status" value="1"/>
</dbReference>
<protein>
    <recommendedName>
        <fullName evidence="8">Anti-sigma-W factor RsiW</fullName>
    </recommendedName>
    <alternativeName>
        <fullName evidence="10">Regulator of SigK</fullName>
    </alternativeName>
    <alternativeName>
        <fullName evidence="9">Sigma-K anti-sigma factor RskA</fullName>
    </alternativeName>
</protein>
<evidence type="ECO:0000256" key="7">
    <source>
        <dbReference type="ARBA" id="ARBA00024353"/>
    </source>
</evidence>
<dbReference type="EMBL" id="CCDP010000002">
    <property type="protein sequence ID" value="CDQ40938.1"/>
    <property type="molecule type" value="Genomic_DNA"/>
</dbReference>
<evidence type="ECO:0000256" key="1">
    <source>
        <dbReference type="ARBA" id="ARBA00004167"/>
    </source>
</evidence>
<reference evidence="14" key="2">
    <citation type="submission" date="2014-05" db="EMBL/GenBank/DDBJ databases">
        <title>Draft genome sequence of Virgibacillus massiliensis Vm-5.</title>
        <authorList>
            <person name="Khelaifia S."/>
            <person name="Croce O."/>
            <person name="Lagier J.C."/>
            <person name="Raoult D."/>
        </authorList>
    </citation>
    <scope>NUCLEOTIDE SEQUENCE [LARGE SCALE GENOMIC DNA]</scope>
    <source>
        <strain evidence="14">Vm-5</strain>
    </source>
</reference>
<evidence type="ECO:0000259" key="12">
    <source>
        <dbReference type="Pfam" id="PF13490"/>
    </source>
</evidence>
<dbReference type="InterPro" id="IPR027383">
    <property type="entry name" value="Znf_put"/>
</dbReference>
<keyword evidence="5" id="KW-1133">Transmembrane helix</keyword>
<dbReference type="InterPro" id="IPR018764">
    <property type="entry name" value="RskA_C"/>
</dbReference>
<dbReference type="Pfam" id="PF10099">
    <property type="entry name" value="RskA_C"/>
    <property type="match status" value="1"/>
</dbReference>
<dbReference type="GO" id="GO:0006417">
    <property type="term" value="P:regulation of translation"/>
    <property type="evidence" value="ECO:0007669"/>
    <property type="project" value="TreeGrafter"/>
</dbReference>
<evidence type="ECO:0000256" key="8">
    <source>
        <dbReference type="ARBA" id="ARBA00024438"/>
    </source>
</evidence>
<gene>
    <name evidence="13" type="ORF">BN990_03286</name>
</gene>
<evidence type="ECO:0000256" key="9">
    <source>
        <dbReference type="ARBA" id="ARBA00029829"/>
    </source>
</evidence>
<evidence type="ECO:0000259" key="11">
    <source>
        <dbReference type="Pfam" id="PF10099"/>
    </source>
</evidence>
<sequence>MMDKQCDLLLDYFNGHLTNQQKAAFESHLKDCPSCQEELKELEELTMDLPYASEPIAVPDGMKQRILSNVKDDSQIENKATFDQTDSEPGPKPPIKPKRTWFKPFMVAALTLSLVGNGAALYYINEQKDDADTGESFSVDSMKEAYTLQASEDIEAAATAMMIEQNRETNLIIQANNLPELKGDEKYQVWVLEEGKPFRAGTFVTNQDGKGGVSYTLHDMKERNYDTIAITKEPNANSQQPQGDILLSSPL</sequence>
<keyword evidence="6" id="KW-0472">Membrane</keyword>
<evidence type="ECO:0000256" key="6">
    <source>
        <dbReference type="ARBA" id="ARBA00023136"/>
    </source>
</evidence>
<comment type="subcellular location">
    <subcellularLocation>
        <location evidence="2">Cell membrane</location>
    </subcellularLocation>
    <subcellularLocation>
        <location evidence="1">Membrane</location>
        <topology evidence="1">Single-pass membrane protein</topology>
    </subcellularLocation>
</comment>
<feature type="domain" description="Anti-sigma K factor RskA C-terminal" evidence="11">
    <location>
        <begin position="107"/>
        <end position="244"/>
    </location>
</feature>
<dbReference type="Proteomes" id="UP000028875">
    <property type="component" value="Unassembled WGS sequence"/>
</dbReference>
<evidence type="ECO:0000313" key="13">
    <source>
        <dbReference type="EMBL" id="CDQ40938.1"/>
    </source>
</evidence>
<keyword evidence="4" id="KW-0812">Transmembrane</keyword>
<accession>A0A024QEH6</accession>
<comment type="similarity">
    <text evidence="7">Belongs to the zinc-associated anti-sigma factor (ZAS) superfamily. Anti-sigma-W factor family.</text>
</comment>
<evidence type="ECO:0000256" key="5">
    <source>
        <dbReference type="ARBA" id="ARBA00022989"/>
    </source>
</evidence>
<evidence type="ECO:0000256" key="10">
    <source>
        <dbReference type="ARBA" id="ARBA00030803"/>
    </source>
</evidence>
<dbReference type="RefSeq" id="WP_021288620.1">
    <property type="nucleotide sequence ID" value="NZ_BNER01000007.1"/>
</dbReference>